<feature type="region of interest" description="Disordered" evidence="2">
    <location>
        <begin position="1"/>
        <end position="145"/>
    </location>
</feature>
<dbReference type="PANTHER" id="PTHR14972">
    <property type="entry name" value="AGAP011572-PA"/>
    <property type="match status" value="1"/>
</dbReference>
<keyword evidence="3" id="KW-0472">Membrane</keyword>
<evidence type="ECO:0000313" key="4">
    <source>
        <dbReference type="EMBL" id="MBN3288919.1"/>
    </source>
</evidence>
<protein>
    <submittedName>
        <fullName evidence="4">F117B protein</fullName>
    </submittedName>
</protein>
<accession>A0ABS2YRY9</accession>
<feature type="compositionally biased region" description="Low complexity" evidence="2">
    <location>
        <begin position="9"/>
        <end position="21"/>
    </location>
</feature>
<feature type="compositionally biased region" description="Low complexity" evidence="2">
    <location>
        <begin position="120"/>
        <end position="132"/>
    </location>
</feature>
<feature type="non-terminal residue" evidence="4">
    <location>
        <position position="1"/>
    </location>
</feature>
<keyword evidence="3" id="KW-0812">Transmembrane</keyword>
<feature type="compositionally biased region" description="Low complexity" evidence="2">
    <location>
        <begin position="62"/>
        <end position="113"/>
    </location>
</feature>
<keyword evidence="1" id="KW-0597">Phosphoprotein</keyword>
<dbReference type="PANTHER" id="PTHR14972:SF6">
    <property type="entry name" value="PROTEIN FAM117B"/>
    <property type="match status" value="1"/>
</dbReference>
<sequence length="364" mass="38795">MSQRARRNGSPTSGSTSSSSVGSGGGASSTISSNTGGGGGGTSGCAGMGTVSRLLPMKATVPFQLKPQPTQQQQQGSSPTRNNNSGETGTRTSSRNSRSPTRAANNSSSSCSSPTVGTQTGTSSRNSPTRSTSGGGGSTSRGNSALGSASRLPLLFSHPITVGPGYTAGRINGVGCFGVLLLLIKLIIVLIIRWKSQTSPEVSRTQKLPREEKPQLARVQSYNNVQSLISSRFWVGVLWCITPHSFLLIHQATSRNPHESALLAQNPTNVFIYVYILIRHIINASKLHPSNNNNIRRTSSLDTLAAPYLSGHWPRDSQGQCAPCMRDKATQWRLVESGLGAERRLPQRSSRRVAHMGWCRVRNS</sequence>
<evidence type="ECO:0000313" key="5">
    <source>
        <dbReference type="Proteomes" id="UP001166093"/>
    </source>
</evidence>
<evidence type="ECO:0000256" key="2">
    <source>
        <dbReference type="SAM" id="MobiDB-lite"/>
    </source>
</evidence>
<reference evidence="4" key="1">
    <citation type="journal article" date="2021" name="Cell">
        <title>Tracing the genetic footprints of vertebrate landing in non-teleost ray-finned fishes.</title>
        <authorList>
            <person name="Bi X."/>
            <person name="Wang K."/>
            <person name="Yang L."/>
            <person name="Pan H."/>
            <person name="Jiang H."/>
            <person name="Wei Q."/>
            <person name="Fang M."/>
            <person name="Yu H."/>
            <person name="Zhu C."/>
            <person name="Cai Y."/>
            <person name="He Y."/>
            <person name="Gan X."/>
            <person name="Zeng H."/>
            <person name="Yu D."/>
            <person name="Zhu Y."/>
            <person name="Jiang H."/>
            <person name="Qiu Q."/>
            <person name="Yang H."/>
            <person name="Zhang Y.E."/>
            <person name="Wang W."/>
            <person name="Zhu M."/>
            <person name="He S."/>
            <person name="Zhang G."/>
        </authorList>
    </citation>
    <scope>NUCLEOTIDE SEQUENCE</scope>
    <source>
        <strain evidence="4">Pddl_001</strain>
    </source>
</reference>
<feature type="transmembrane region" description="Helical" evidence="3">
    <location>
        <begin position="174"/>
        <end position="194"/>
    </location>
</feature>
<feature type="compositionally biased region" description="Gly residues" evidence="2">
    <location>
        <begin position="35"/>
        <end position="47"/>
    </location>
</feature>
<dbReference type="Pfam" id="PF15388">
    <property type="entry name" value="FAM117"/>
    <property type="match status" value="1"/>
</dbReference>
<gene>
    <name evidence="4" type="primary">Fam117b_1</name>
    <name evidence="4" type="ORF">GTO93_0003111</name>
</gene>
<dbReference type="InterPro" id="IPR026642">
    <property type="entry name" value="Glcci1/FAM117"/>
</dbReference>
<dbReference type="EMBL" id="JAAWVQ010180023">
    <property type="protein sequence ID" value="MBN3288919.1"/>
    <property type="molecule type" value="Genomic_DNA"/>
</dbReference>
<evidence type="ECO:0000256" key="3">
    <source>
        <dbReference type="SAM" id="Phobius"/>
    </source>
</evidence>
<feature type="non-terminal residue" evidence="4">
    <location>
        <position position="364"/>
    </location>
</feature>
<keyword evidence="3" id="KW-1133">Transmembrane helix</keyword>
<comment type="caution">
    <text evidence="4">The sequence shown here is derived from an EMBL/GenBank/DDBJ whole genome shotgun (WGS) entry which is preliminary data.</text>
</comment>
<proteinExistence type="predicted"/>
<name>A0ABS2YRY9_POLSP</name>
<evidence type="ECO:0000256" key="1">
    <source>
        <dbReference type="ARBA" id="ARBA00022553"/>
    </source>
</evidence>
<organism evidence="4 5">
    <name type="scientific">Polyodon spathula</name>
    <name type="common">North American paddlefish</name>
    <name type="synonym">Squalus spathula</name>
    <dbReference type="NCBI Taxonomy" id="7913"/>
    <lineage>
        <taxon>Eukaryota</taxon>
        <taxon>Metazoa</taxon>
        <taxon>Chordata</taxon>
        <taxon>Craniata</taxon>
        <taxon>Vertebrata</taxon>
        <taxon>Euteleostomi</taxon>
        <taxon>Actinopterygii</taxon>
        <taxon>Chondrostei</taxon>
        <taxon>Acipenseriformes</taxon>
        <taxon>Polyodontidae</taxon>
        <taxon>Polyodon</taxon>
    </lineage>
</organism>
<dbReference type="Proteomes" id="UP001166093">
    <property type="component" value="Unassembled WGS sequence"/>
</dbReference>
<keyword evidence="5" id="KW-1185">Reference proteome</keyword>